<dbReference type="InterPro" id="IPR050553">
    <property type="entry name" value="Thioredoxin_ResA/DsbE_sf"/>
</dbReference>
<dbReference type="PROSITE" id="PS51352">
    <property type="entry name" value="THIOREDOXIN_2"/>
    <property type="match status" value="1"/>
</dbReference>
<protein>
    <submittedName>
        <fullName evidence="6">Sodium:dicarboxylate symporter</fullName>
    </submittedName>
</protein>
<dbReference type="HOGENOM" id="CLU_042529_11_0_5"/>
<accession>A0A011SWN5</accession>
<dbReference type="Proteomes" id="UP000019849">
    <property type="component" value="Unassembled WGS sequence"/>
</dbReference>
<feature type="domain" description="Thioredoxin" evidence="5">
    <location>
        <begin position="76"/>
        <end position="222"/>
    </location>
</feature>
<dbReference type="AlphaFoldDB" id="A0A011SWN5"/>
<sequence length="228" mass="23979">MTLENTNKSTRFLIIIATFAGMLAGIGGVIIFGGFSDEDQGSVATAGLPDSCPVSSEQMIAIKSASQGEVAAMLATEKPLAMRDLTFSDADGAPLSVGSLAGKTLLINLWATWCAPCREEMPALNELQAEMGDDKFQVIAVNVDTGGDDKPKAFLKEIGIDSLGFYREPTLVLFNSLKRQGLALGLPVTLLVSKEGCLLAHMNGPAEWASDDAKALIRTAIGGANRES</sequence>
<dbReference type="InterPro" id="IPR013740">
    <property type="entry name" value="Redoxin"/>
</dbReference>
<dbReference type="NCBIfam" id="NF047696">
    <property type="entry name" value="ThlDiSintTplARhiz"/>
    <property type="match status" value="1"/>
</dbReference>
<dbReference type="SUPFAM" id="SSF52833">
    <property type="entry name" value="Thioredoxin-like"/>
    <property type="match status" value="1"/>
</dbReference>
<name>A0A011SWN5_9HYPH</name>
<keyword evidence="2" id="KW-0201">Cytochrome c-type biogenesis</keyword>
<feature type="transmembrane region" description="Helical" evidence="4">
    <location>
        <begin position="12"/>
        <end position="35"/>
    </location>
</feature>
<keyword evidence="4" id="KW-1133">Transmembrane helix</keyword>
<dbReference type="InterPro" id="IPR013766">
    <property type="entry name" value="Thioredoxin_domain"/>
</dbReference>
<evidence type="ECO:0000313" key="6">
    <source>
        <dbReference type="EMBL" id="EXL03679.1"/>
    </source>
</evidence>
<evidence type="ECO:0000256" key="3">
    <source>
        <dbReference type="ARBA" id="ARBA00023284"/>
    </source>
</evidence>
<dbReference type="Gene3D" id="3.40.30.10">
    <property type="entry name" value="Glutaredoxin"/>
    <property type="match status" value="1"/>
</dbReference>
<dbReference type="RefSeq" id="WP_009452969.1">
    <property type="nucleotide sequence ID" value="NZ_KK073896.1"/>
</dbReference>
<dbReference type="CDD" id="cd02966">
    <property type="entry name" value="TlpA_like_family"/>
    <property type="match status" value="1"/>
</dbReference>
<dbReference type="InterPro" id="IPR017937">
    <property type="entry name" value="Thioredoxin_CS"/>
</dbReference>
<dbReference type="GO" id="GO:0015036">
    <property type="term" value="F:disulfide oxidoreductase activity"/>
    <property type="evidence" value="ECO:0007669"/>
    <property type="project" value="UniProtKB-ARBA"/>
</dbReference>
<comment type="caution">
    <text evidence="6">The sequence shown here is derived from an EMBL/GenBank/DDBJ whole genome shotgun (WGS) entry which is preliminary data.</text>
</comment>
<dbReference type="GO" id="GO:0017004">
    <property type="term" value="P:cytochrome complex assembly"/>
    <property type="evidence" value="ECO:0007669"/>
    <property type="project" value="UniProtKB-KW"/>
</dbReference>
<evidence type="ECO:0000256" key="1">
    <source>
        <dbReference type="ARBA" id="ARBA00004196"/>
    </source>
</evidence>
<dbReference type="PATRIC" id="fig|69279.3.peg.3463"/>
<dbReference type="InterPro" id="IPR036249">
    <property type="entry name" value="Thioredoxin-like_sf"/>
</dbReference>
<gene>
    <name evidence="6" type="ORF">BG36_11860</name>
</gene>
<proteinExistence type="predicted"/>
<dbReference type="PROSITE" id="PS00194">
    <property type="entry name" value="THIOREDOXIN_1"/>
    <property type="match status" value="1"/>
</dbReference>
<dbReference type="PANTHER" id="PTHR42852:SF13">
    <property type="entry name" value="PROTEIN DIPZ"/>
    <property type="match status" value="1"/>
</dbReference>
<organism evidence="6 7">
    <name type="scientific">Aquamicrobium defluvii</name>
    <dbReference type="NCBI Taxonomy" id="69279"/>
    <lineage>
        <taxon>Bacteria</taxon>
        <taxon>Pseudomonadati</taxon>
        <taxon>Pseudomonadota</taxon>
        <taxon>Alphaproteobacteria</taxon>
        <taxon>Hyphomicrobiales</taxon>
        <taxon>Phyllobacteriaceae</taxon>
        <taxon>Aquamicrobium</taxon>
    </lineage>
</organism>
<reference evidence="6 7" key="1">
    <citation type="submission" date="2014-02" db="EMBL/GenBank/DDBJ databases">
        <title>Aquamicrobium defluvii Genome sequencing.</title>
        <authorList>
            <person name="Wang X."/>
        </authorList>
    </citation>
    <scope>NUCLEOTIDE SEQUENCE [LARGE SCALE GENOMIC DNA]</scope>
    <source>
        <strain evidence="6 7">W13Z1</strain>
    </source>
</reference>
<comment type="subcellular location">
    <subcellularLocation>
        <location evidence="1">Cell envelope</location>
    </subcellularLocation>
</comment>
<keyword evidence="4" id="KW-0472">Membrane</keyword>
<evidence type="ECO:0000313" key="7">
    <source>
        <dbReference type="Proteomes" id="UP000019849"/>
    </source>
</evidence>
<dbReference type="GO" id="GO:0030313">
    <property type="term" value="C:cell envelope"/>
    <property type="evidence" value="ECO:0007669"/>
    <property type="project" value="UniProtKB-SubCell"/>
</dbReference>
<keyword evidence="4" id="KW-0812">Transmembrane</keyword>
<dbReference type="Pfam" id="PF08534">
    <property type="entry name" value="Redoxin"/>
    <property type="match status" value="1"/>
</dbReference>
<dbReference type="eggNOG" id="COG0526">
    <property type="taxonomic scope" value="Bacteria"/>
</dbReference>
<dbReference type="EMBL" id="JENY01000024">
    <property type="protein sequence ID" value="EXL03679.1"/>
    <property type="molecule type" value="Genomic_DNA"/>
</dbReference>
<keyword evidence="3" id="KW-0676">Redox-active center</keyword>
<dbReference type="STRING" id="69279.BG36_11860"/>
<evidence type="ECO:0000256" key="4">
    <source>
        <dbReference type="SAM" id="Phobius"/>
    </source>
</evidence>
<evidence type="ECO:0000259" key="5">
    <source>
        <dbReference type="PROSITE" id="PS51352"/>
    </source>
</evidence>
<dbReference type="PANTHER" id="PTHR42852">
    <property type="entry name" value="THIOL:DISULFIDE INTERCHANGE PROTEIN DSBE"/>
    <property type="match status" value="1"/>
</dbReference>
<evidence type="ECO:0000256" key="2">
    <source>
        <dbReference type="ARBA" id="ARBA00022748"/>
    </source>
</evidence>